<sequence>MALSSPSFSRHSKSEFTALPFTASVSLLPSLLLPSMDESDEALVNFLHSIRTVRSRFEELQLHKDIRSVTADAEGLALVEQQFANMTDHLDFLRLRTNGGNHTSKNAKDILSVAGDIEHILRKSREHVDVALEWSELHDTVMADVESVMEESEVLLAELQRCQRTHDIIESDRLKAVLDLDGLMTSLMQSPVYGHGKLVNLRDADKMQNSKLFSLSKKMQPLRVSLDTLDQITRDIVPRLEQSFPDAHQYLITRREALEAKWKTLSLEADKIKREMGEDRWISMLKEACNQARKLMTEIDRIMNNLESTQANALDDYVSIRNKELYEHKAIELVPEILKVLELLSRAMQDKVTTNEDIKREQLQFNDFWHSLNDRIVVIDEKYDLDIRKKIGLTGGRESRSSMRSSLSSTSGAAVEFNFGRSRSRSRTSAHSNKDPLSPTNLSRSSSPSDEEPFLQTPTVTRKAKENDLCTPTLSRRAQKAPPSAIPVRKRPSITPELFAEPSSLPRPRTPCSGYPNTKRRASGIPQPKFTTAEVDIPPVPAIPQSASSTIKRHQISNELRYAVNSVVPVTPQKKQSQVLSTRESETAMTPTSQSAKSYPVAVPMSRTKIARPTTTLPKSSTPAHLSQRTPRVRTVSSRDPFGPLPTSKLNHHASTPNLSSLAKKASRGNLVVHDLNGSVPPVPAIPTETPLKAAGHGYKIPAGLSPSSQQKYYIKYGSPTSADAMESGTAPPALVTSTGNSIKKSSVRKSMGTVKEKPRWR</sequence>
<gene>
    <name evidence="1" type="ORF">V1525DRAFT_54104</name>
</gene>
<evidence type="ECO:0000313" key="1">
    <source>
        <dbReference type="EMBL" id="KAK9234472.1"/>
    </source>
</evidence>
<accession>A0ACC3SUM9</accession>
<dbReference type="EMBL" id="MU971473">
    <property type="protein sequence ID" value="KAK9234472.1"/>
    <property type="molecule type" value="Genomic_DNA"/>
</dbReference>
<proteinExistence type="predicted"/>
<organism evidence="1 2">
    <name type="scientific">Lipomyces kononenkoae</name>
    <name type="common">Yeast</name>
    <dbReference type="NCBI Taxonomy" id="34357"/>
    <lineage>
        <taxon>Eukaryota</taxon>
        <taxon>Fungi</taxon>
        <taxon>Dikarya</taxon>
        <taxon>Ascomycota</taxon>
        <taxon>Saccharomycotina</taxon>
        <taxon>Lipomycetes</taxon>
        <taxon>Lipomycetales</taxon>
        <taxon>Lipomycetaceae</taxon>
        <taxon>Lipomyces</taxon>
    </lineage>
</organism>
<protein>
    <submittedName>
        <fullName evidence="1">Cortical protein KAR9-domain-containing protein</fullName>
    </submittedName>
</protein>
<keyword evidence="2" id="KW-1185">Reference proteome</keyword>
<comment type="caution">
    <text evidence="1">The sequence shown here is derived from an EMBL/GenBank/DDBJ whole genome shotgun (WGS) entry which is preliminary data.</text>
</comment>
<evidence type="ECO:0000313" key="2">
    <source>
        <dbReference type="Proteomes" id="UP001433508"/>
    </source>
</evidence>
<dbReference type="Proteomes" id="UP001433508">
    <property type="component" value="Unassembled WGS sequence"/>
</dbReference>
<name>A0ACC3SUM9_LIPKO</name>
<reference evidence="2" key="1">
    <citation type="journal article" date="2024" name="Front. Bioeng. Biotechnol.">
        <title>Genome-scale model development and genomic sequencing of the oleaginous clade Lipomyces.</title>
        <authorList>
            <person name="Czajka J.J."/>
            <person name="Han Y."/>
            <person name="Kim J."/>
            <person name="Mondo S.J."/>
            <person name="Hofstad B.A."/>
            <person name="Robles A."/>
            <person name="Haridas S."/>
            <person name="Riley R."/>
            <person name="LaButti K."/>
            <person name="Pangilinan J."/>
            <person name="Andreopoulos W."/>
            <person name="Lipzen A."/>
            <person name="Yan J."/>
            <person name="Wang M."/>
            <person name="Ng V."/>
            <person name="Grigoriev I.V."/>
            <person name="Spatafora J.W."/>
            <person name="Magnuson J.K."/>
            <person name="Baker S.E."/>
            <person name="Pomraning K.R."/>
        </authorList>
    </citation>
    <scope>NUCLEOTIDE SEQUENCE [LARGE SCALE GENOMIC DNA]</scope>
    <source>
        <strain evidence="2">CBS 7786</strain>
    </source>
</reference>